<dbReference type="InterPro" id="IPR013658">
    <property type="entry name" value="SGL"/>
</dbReference>
<evidence type="ECO:0000259" key="2">
    <source>
        <dbReference type="Pfam" id="PF08450"/>
    </source>
</evidence>
<comment type="caution">
    <text evidence="3">The sequence shown here is derived from an EMBL/GenBank/DDBJ whole genome shotgun (WGS) entry which is preliminary data.</text>
</comment>
<gene>
    <name evidence="3" type="ORF">GCM10011614_01790</name>
</gene>
<reference evidence="3" key="1">
    <citation type="journal article" date="2014" name="Int. J. Syst. Evol. Microbiol.">
        <title>Complete genome sequence of Corynebacterium casei LMG S-19264T (=DSM 44701T), isolated from a smear-ripened cheese.</title>
        <authorList>
            <consortium name="US DOE Joint Genome Institute (JGI-PGF)"/>
            <person name="Walter F."/>
            <person name="Albersmeier A."/>
            <person name="Kalinowski J."/>
            <person name="Ruckert C."/>
        </authorList>
    </citation>
    <scope>NUCLEOTIDE SEQUENCE</scope>
    <source>
        <strain evidence="3">KCTC 32255</strain>
    </source>
</reference>
<evidence type="ECO:0000313" key="4">
    <source>
        <dbReference type="Proteomes" id="UP000648075"/>
    </source>
</evidence>
<proteinExistence type="predicted"/>
<dbReference type="Gene3D" id="2.120.10.30">
    <property type="entry name" value="TolB, C-terminal domain"/>
    <property type="match status" value="1"/>
</dbReference>
<sequence>MEAGMAITHTMTPLGGKGHFFEGARWRDGAWWVSDLYAHEVLRIAPDGATRVIARVDGQPSGLGWLADGTLLVVSMKDRRVIAVAADGTTRVHADIRALTACYANDMVTDARGNAWVGNLGFDLFVGEKPRPADLVHVAPDGTARIVAADLLFPNGMVVTPDGQTLIVAETFGARLSAFAIRPDGSLGDRRVWAEVGRMPPWDELHSLLQTDIMPDGCAIEAQGCVWMADAMGARVVRVAEGRGIIAEIAAPPGMGLYSCALGGADGNQLLVCCAPDYDDLKRAAVREAQLFIIDLPAFMVSKA</sequence>
<dbReference type="SUPFAM" id="SSF63829">
    <property type="entry name" value="Calcium-dependent phosphotriesterase"/>
    <property type="match status" value="1"/>
</dbReference>
<dbReference type="Proteomes" id="UP000648075">
    <property type="component" value="Unassembled WGS sequence"/>
</dbReference>
<evidence type="ECO:0000256" key="1">
    <source>
        <dbReference type="ARBA" id="ARBA00022801"/>
    </source>
</evidence>
<dbReference type="InterPro" id="IPR051262">
    <property type="entry name" value="SMP-30/CGR1_Lactonase"/>
</dbReference>
<accession>A0A918UC91</accession>
<dbReference type="GO" id="GO:0016787">
    <property type="term" value="F:hydrolase activity"/>
    <property type="evidence" value="ECO:0007669"/>
    <property type="project" value="UniProtKB-KW"/>
</dbReference>
<organism evidence="3 4">
    <name type="scientific">Novosphingobium colocasiae</name>
    <dbReference type="NCBI Taxonomy" id="1256513"/>
    <lineage>
        <taxon>Bacteria</taxon>
        <taxon>Pseudomonadati</taxon>
        <taxon>Pseudomonadota</taxon>
        <taxon>Alphaproteobacteria</taxon>
        <taxon>Sphingomonadales</taxon>
        <taxon>Sphingomonadaceae</taxon>
        <taxon>Novosphingobium</taxon>
    </lineage>
</organism>
<evidence type="ECO:0000313" key="3">
    <source>
        <dbReference type="EMBL" id="GGY90753.1"/>
    </source>
</evidence>
<name>A0A918UC91_9SPHN</name>
<dbReference type="PANTHER" id="PTHR47572:SF4">
    <property type="entry name" value="LACTONASE DRP35"/>
    <property type="match status" value="1"/>
</dbReference>
<dbReference type="InterPro" id="IPR011042">
    <property type="entry name" value="6-blade_b-propeller_TolB-like"/>
</dbReference>
<keyword evidence="1" id="KW-0378">Hydrolase</keyword>
<protein>
    <submittedName>
        <fullName evidence="3">Gluconolaconase</fullName>
    </submittedName>
</protein>
<reference evidence="3" key="2">
    <citation type="submission" date="2020-09" db="EMBL/GenBank/DDBJ databases">
        <authorList>
            <person name="Sun Q."/>
            <person name="Kim S."/>
        </authorList>
    </citation>
    <scope>NUCLEOTIDE SEQUENCE</scope>
    <source>
        <strain evidence="3">KCTC 32255</strain>
    </source>
</reference>
<dbReference type="PANTHER" id="PTHR47572">
    <property type="entry name" value="LIPOPROTEIN-RELATED"/>
    <property type="match status" value="1"/>
</dbReference>
<dbReference type="AlphaFoldDB" id="A0A918UC91"/>
<feature type="domain" description="SMP-30/Gluconolactonase/LRE-like region" evidence="2">
    <location>
        <begin position="22"/>
        <end position="273"/>
    </location>
</feature>
<keyword evidence="4" id="KW-1185">Reference proteome</keyword>
<dbReference type="Pfam" id="PF08450">
    <property type="entry name" value="SGL"/>
    <property type="match status" value="1"/>
</dbReference>
<dbReference type="EMBL" id="BMZA01000001">
    <property type="protein sequence ID" value="GGY90753.1"/>
    <property type="molecule type" value="Genomic_DNA"/>
</dbReference>